<evidence type="ECO:0000259" key="11">
    <source>
        <dbReference type="PROSITE" id="PS00434"/>
    </source>
</evidence>
<keyword evidence="5" id="KW-0238">DNA-binding</keyword>
<dbReference type="PRINTS" id="PR00056">
    <property type="entry name" value="HSFDOMAIN"/>
</dbReference>
<dbReference type="PANTHER" id="PTHR10015">
    <property type="entry name" value="HEAT SHOCK TRANSCRIPTION FACTOR"/>
    <property type="match status" value="1"/>
</dbReference>
<evidence type="ECO:0000256" key="2">
    <source>
        <dbReference type="ARBA" id="ARBA00022553"/>
    </source>
</evidence>
<evidence type="ECO:0000256" key="8">
    <source>
        <dbReference type="ARBA" id="ARBA00061350"/>
    </source>
</evidence>
<keyword evidence="2" id="KW-0597">Phosphoprotein</keyword>
<accession>A0A6A3BC94</accession>
<feature type="region of interest" description="Disordered" evidence="10">
    <location>
        <begin position="383"/>
        <end position="434"/>
    </location>
</feature>
<sequence length="490" mass="55666">MDASAVGGAGGGGGPAPFLVKTYDMVDDSSTDDIVSWSSNKKSFVVWNPPEFARLLLPTYFKHNNFSSFIRQLNTYGFRKIDPEKWEFANEDFVKDKRHLLKNIHRRKPIHNHSNPPGYLIDPERIGYEEEIEKLSREKVLLEANVLKSRQERLTLKQHVEVLTLQADQMEQRQETLFNFLEKALQDPSFVEHLFRKIESVDDFAAYNKKRRLPGNDQTKPVGQHNLLDNKSSSTPEIGNVVHLDFSNKLRLELSSTVSDINLVSQSTQSSNEDGQSLQRRISQGEPKDDNIRPEGILFTPETLDLSDTGTSFTFNMDSSFTQRVSTNESTTVHSLQQRLSSNEEPDSNISCQLNLTLASSSLLVNKSPSLTRMSQLNWEIKKVPGSRSNANSKDTDPTPRAFENSRNMIDRETTLSSSKEGSNRNQEPAVPPVRVNDVFWEQFLTERPGSSDNEEASSNYRVDPYEEQEDKRMNHGLARNAKNIEQLSL</sequence>
<keyword evidence="3" id="KW-0805">Transcription regulation</keyword>
<dbReference type="InterPro" id="IPR036388">
    <property type="entry name" value="WH-like_DNA-bd_sf"/>
</dbReference>
<dbReference type="Proteomes" id="UP000436088">
    <property type="component" value="Unassembled WGS sequence"/>
</dbReference>
<dbReference type="InterPro" id="IPR000232">
    <property type="entry name" value="HSF_DNA-bd"/>
</dbReference>
<dbReference type="SUPFAM" id="SSF46785">
    <property type="entry name" value="Winged helix' DNA-binding domain"/>
    <property type="match status" value="1"/>
</dbReference>
<comment type="similarity">
    <text evidence="8">Belongs to the HSF family. Class A subfamily.</text>
</comment>
<dbReference type="SMART" id="SM00415">
    <property type="entry name" value="HSF"/>
    <property type="match status" value="1"/>
</dbReference>
<feature type="compositionally biased region" description="Polar residues" evidence="10">
    <location>
        <begin position="415"/>
        <end position="427"/>
    </location>
</feature>
<feature type="compositionally biased region" description="Polar residues" evidence="10">
    <location>
        <begin position="449"/>
        <end position="461"/>
    </location>
</feature>
<keyword evidence="6" id="KW-0804">Transcription</keyword>
<dbReference type="PANTHER" id="PTHR10015:SF377">
    <property type="entry name" value="HEAT STRESS TRANSCRIPTION FACTOR A-5"/>
    <property type="match status" value="1"/>
</dbReference>
<dbReference type="PROSITE" id="PS00434">
    <property type="entry name" value="HSF_DOMAIN"/>
    <property type="match status" value="1"/>
</dbReference>
<evidence type="ECO:0000313" key="13">
    <source>
        <dbReference type="Proteomes" id="UP000436088"/>
    </source>
</evidence>
<dbReference type="FunFam" id="1.10.10.10:FF:000057">
    <property type="entry name" value="Heat shock transcription factor 1"/>
    <property type="match status" value="1"/>
</dbReference>
<feature type="coiled-coil region" evidence="9">
    <location>
        <begin position="125"/>
        <end position="152"/>
    </location>
</feature>
<dbReference type="AlphaFoldDB" id="A0A6A3BC94"/>
<feature type="region of interest" description="Disordered" evidence="10">
    <location>
        <begin position="265"/>
        <end position="295"/>
    </location>
</feature>
<feature type="region of interest" description="Disordered" evidence="10">
    <location>
        <begin position="446"/>
        <end position="490"/>
    </location>
</feature>
<evidence type="ECO:0000256" key="6">
    <source>
        <dbReference type="ARBA" id="ARBA00023163"/>
    </source>
</evidence>
<dbReference type="InterPro" id="IPR036390">
    <property type="entry name" value="WH_DNA-bd_sf"/>
</dbReference>
<keyword evidence="4" id="KW-0346">Stress response</keyword>
<dbReference type="GO" id="GO:0005634">
    <property type="term" value="C:nucleus"/>
    <property type="evidence" value="ECO:0007669"/>
    <property type="project" value="UniProtKB-SubCell"/>
</dbReference>
<gene>
    <name evidence="12" type="ORF">F3Y22_tig00110195pilonHSYRG00139</name>
</gene>
<reference evidence="12" key="1">
    <citation type="submission" date="2019-09" db="EMBL/GenBank/DDBJ databases">
        <title>Draft genome information of white flower Hibiscus syriacus.</title>
        <authorList>
            <person name="Kim Y.-M."/>
        </authorList>
    </citation>
    <scope>NUCLEOTIDE SEQUENCE [LARGE SCALE GENOMIC DNA]</scope>
    <source>
        <strain evidence="12">YM2019G1</strain>
    </source>
</reference>
<keyword evidence="7" id="KW-0539">Nucleus</keyword>
<organism evidence="12 13">
    <name type="scientific">Hibiscus syriacus</name>
    <name type="common">Rose of Sharon</name>
    <dbReference type="NCBI Taxonomy" id="106335"/>
    <lineage>
        <taxon>Eukaryota</taxon>
        <taxon>Viridiplantae</taxon>
        <taxon>Streptophyta</taxon>
        <taxon>Embryophyta</taxon>
        <taxon>Tracheophyta</taxon>
        <taxon>Spermatophyta</taxon>
        <taxon>Magnoliopsida</taxon>
        <taxon>eudicotyledons</taxon>
        <taxon>Gunneridae</taxon>
        <taxon>Pentapetalae</taxon>
        <taxon>rosids</taxon>
        <taxon>malvids</taxon>
        <taxon>Malvales</taxon>
        <taxon>Malvaceae</taxon>
        <taxon>Malvoideae</taxon>
        <taxon>Hibiscus</taxon>
    </lineage>
</organism>
<evidence type="ECO:0000256" key="10">
    <source>
        <dbReference type="SAM" id="MobiDB-lite"/>
    </source>
</evidence>
<dbReference type="GO" id="GO:0006357">
    <property type="term" value="P:regulation of transcription by RNA polymerase II"/>
    <property type="evidence" value="ECO:0007669"/>
    <property type="project" value="TreeGrafter"/>
</dbReference>
<feature type="compositionally biased region" description="Polar residues" evidence="10">
    <location>
        <begin position="216"/>
        <end position="234"/>
    </location>
</feature>
<dbReference type="EMBL" id="VEPZ02000870">
    <property type="protein sequence ID" value="KAE8714524.1"/>
    <property type="molecule type" value="Genomic_DNA"/>
</dbReference>
<name>A0A6A3BC94_HIBSY</name>
<dbReference type="GO" id="GO:0034605">
    <property type="term" value="P:cellular response to heat"/>
    <property type="evidence" value="ECO:0007669"/>
    <property type="project" value="TreeGrafter"/>
</dbReference>
<proteinExistence type="inferred from homology"/>
<evidence type="ECO:0000256" key="1">
    <source>
        <dbReference type="ARBA" id="ARBA00004123"/>
    </source>
</evidence>
<dbReference type="Pfam" id="PF00447">
    <property type="entry name" value="HSF_DNA-bind"/>
    <property type="match status" value="1"/>
</dbReference>
<keyword evidence="9" id="KW-0175">Coiled coil</keyword>
<evidence type="ECO:0000256" key="9">
    <source>
        <dbReference type="SAM" id="Coils"/>
    </source>
</evidence>
<dbReference type="GO" id="GO:0003700">
    <property type="term" value="F:DNA-binding transcription factor activity"/>
    <property type="evidence" value="ECO:0007669"/>
    <property type="project" value="InterPro"/>
</dbReference>
<feature type="compositionally biased region" description="Polar residues" evidence="10">
    <location>
        <begin position="265"/>
        <end position="282"/>
    </location>
</feature>
<dbReference type="GO" id="GO:0000978">
    <property type="term" value="F:RNA polymerase II cis-regulatory region sequence-specific DNA binding"/>
    <property type="evidence" value="ECO:0007669"/>
    <property type="project" value="TreeGrafter"/>
</dbReference>
<evidence type="ECO:0000256" key="4">
    <source>
        <dbReference type="ARBA" id="ARBA00023016"/>
    </source>
</evidence>
<feature type="region of interest" description="Disordered" evidence="10">
    <location>
        <begin position="329"/>
        <end position="348"/>
    </location>
</feature>
<feature type="domain" description="HSF-type DNA-binding" evidence="11">
    <location>
        <begin position="57"/>
        <end position="81"/>
    </location>
</feature>
<evidence type="ECO:0000256" key="3">
    <source>
        <dbReference type="ARBA" id="ARBA00023015"/>
    </source>
</evidence>
<dbReference type="Gene3D" id="1.10.10.10">
    <property type="entry name" value="Winged helix-like DNA-binding domain superfamily/Winged helix DNA-binding domain"/>
    <property type="match status" value="1"/>
</dbReference>
<evidence type="ECO:0000313" key="12">
    <source>
        <dbReference type="EMBL" id="KAE8714524.1"/>
    </source>
</evidence>
<comment type="subcellular location">
    <subcellularLocation>
        <location evidence="1">Nucleus</location>
    </subcellularLocation>
</comment>
<evidence type="ECO:0000256" key="5">
    <source>
        <dbReference type="ARBA" id="ARBA00023125"/>
    </source>
</evidence>
<protein>
    <submittedName>
        <fullName evidence="12">Heat stress transcription factor A-5</fullName>
    </submittedName>
</protein>
<comment type="caution">
    <text evidence="12">The sequence shown here is derived from an EMBL/GenBank/DDBJ whole genome shotgun (WGS) entry which is preliminary data.</text>
</comment>
<evidence type="ECO:0000256" key="7">
    <source>
        <dbReference type="ARBA" id="ARBA00023242"/>
    </source>
</evidence>
<keyword evidence="13" id="KW-1185">Reference proteome</keyword>
<dbReference type="OrthoDB" id="60033at2759"/>
<feature type="region of interest" description="Disordered" evidence="10">
    <location>
        <begin position="212"/>
        <end position="234"/>
    </location>
</feature>